<sequence length="108" mass="11304">MAAPEISESVGLDRVSSSSSSAAASWAVAISPLAFAIACCSSALMVSPVLPIGENLALARESSRRDPSMKAMSATFPSLFPSALDRFRLDFMASLSPLHSESDAPRSR</sequence>
<name>C4J4M2_MAIZE</name>
<proteinExistence type="evidence at transcript level"/>
<reference evidence="1" key="1">
    <citation type="journal article" date="2009" name="PLoS Genet.">
        <title>Sequencing, mapping, and analysis of 27,455 maize full-length cDNAs.</title>
        <authorList>
            <person name="Soderlund C."/>
            <person name="Descour A."/>
            <person name="Kudrna D."/>
            <person name="Bomhoff M."/>
            <person name="Boyd L."/>
            <person name="Currie J."/>
            <person name="Angelova A."/>
            <person name="Collura K."/>
            <person name="Wissotski M."/>
            <person name="Ashley E."/>
            <person name="Morrow D."/>
            <person name="Fernandes J."/>
            <person name="Walbot V."/>
            <person name="Yu Y."/>
        </authorList>
    </citation>
    <scope>NUCLEOTIDE SEQUENCE</scope>
    <source>
        <strain evidence="1">B73</strain>
    </source>
</reference>
<reference evidence="1" key="2">
    <citation type="submission" date="2012-06" db="EMBL/GenBank/DDBJ databases">
        <authorList>
            <person name="Yu Y."/>
            <person name="Currie J."/>
            <person name="Lomeli R."/>
            <person name="Angelova A."/>
            <person name="Collura K."/>
            <person name="Wissotski M."/>
            <person name="Campos D."/>
            <person name="Kudrna D."/>
            <person name="Golser W."/>
            <person name="Ashely E."/>
            <person name="Descour A."/>
            <person name="Fernandes J."/>
            <person name="Soderlund C."/>
            <person name="Walbot V."/>
        </authorList>
    </citation>
    <scope>NUCLEOTIDE SEQUENCE</scope>
    <source>
        <strain evidence="1">B73</strain>
    </source>
</reference>
<dbReference type="EMBL" id="BT085769">
    <property type="protein sequence ID" value="ACR36122.1"/>
    <property type="molecule type" value="mRNA"/>
</dbReference>
<accession>C4J4M2</accession>
<dbReference type="EMBL" id="BT086506">
    <property type="protein sequence ID" value="ACR36859.1"/>
    <property type="molecule type" value="mRNA"/>
</dbReference>
<dbReference type="AlphaFoldDB" id="C4J4M2"/>
<organism evidence="1">
    <name type="scientific">Zea mays</name>
    <name type="common">Maize</name>
    <dbReference type="NCBI Taxonomy" id="4577"/>
    <lineage>
        <taxon>Eukaryota</taxon>
        <taxon>Viridiplantae</taxon>
        <taxon>Streptophyta</taxon>
        <taxon>Embryophyta</taxon>
        <taxon>Tracheophyta</taxon>
        <taxon>Spermatophyta</taxon>
        <taxon>Magnoliopsida</taxon>
        <taxon>Liliopsida</taxon>
        <taxon>Poales</taxon>
        <taxon>Poaceae</taxon>
        <taxon>PACMAD clade</taxon>
        <taxon>Panicoideae</taxon>
        <taxon>Andropogonodae</taxon>
        <taxon>Andropogoneae</taxon>
        <taxon>Tripsacinae</taxon>
        <taxon>Zea</taxon>
    </lineage>
</organism>
<evidence type="ECO:0000313" key="1">
    <source>
        <dbReference type="EMBL" id="ACR36122.1"/>
    </source>
</evidence>
<protein>
    <submittedName>
        <fullName evidence="1">Uncharacterized protein</fullName>
    </submittedName>
</protein>